<evidence type="ECO:0000313" key="2">
    <source>
        <dbReference type="Proteomes" id="UP000788419"/>
    </source>
</evidence>
<comment type="caution">
    <text evidence="1">The sequence shown here is derived from an EMBL/GenBank/DDBJ whole genome shotgun (WGS) entry which is preliminary data.</text>
</comment>
<evidence type="ECO:0000313" key="1">
    <source>
        <dbReference type="EMBL" id="KAF1693557.1"/>
    </source>
</evidence>
<keyword evidence="2" id="KW-1185">Reference proteome</keyword>
<accession>A0ABQ6Z5U1</accession>
<gene>
    <name evidence="1" type="ORF">CSC65_12150</name>
</gene>
<evidence type="ECO:0008006" key="3">
    <source>
        <dbReference type="Google" id="ProtNLM"/>
    </source>
</evidence>
<name>A0ABQ6Z5U1_9GAMM</name>
<sequence length="254" mass="27365">MCLLGLATTALAEDADELARQLSNPVSSLISVPLQFNYDDLDSGGSRTWLNVQPVVPVSIGENWNMISRTILPITYQENLFPGAGSQFGTGDITQSLFFSPKQPTANGWIIGVGPALLLPTASDDLLGTGKWGAGPTAVVLKQSQAGWTYGALANHLWSFAGESDRGDVSSTFLQPFLTKGLGQGRTFSLNIESSYNWEAGQWTVPLNIGYSKVSRIGSQMVSYQGGVRYYAESPDGGPDWGLRFAFTLLFPEK</sequence>
<dbReference type="Proteomes" id="UP000788419">
    <property type="component" value="Unassembled WGS sequence"/>
</dbReference>
<proteinExistence type="predicted"/>
<organism evidence="1 2">
    <name type="scientific">Pseudoxanthomonas daejeonensis</name>
    <dbReference type="NCBI Taxonomy" id="266062"/>
    <lineage>
        <taxon>Bacteria</taxon>
        <taxon>Pseudomonadati</taxon>
        <taxon>Pseudomonadota</taxon>
        <taxon>Gammaproteobacteria</taxon>
        <taxon>Lysobacterales</taxon>
        <taxon>Lysobacteraceae</taxon>
        <taxon>Pseudoxanthomonas</taxon>
    </lineage>
</organism>
<dbReference type="EMBL" id="PDWN01000011">
    <property type="protein sequence ID" value="KAF1693557.1"/>
    <property type="molecule type" value="Genomic_DNA"/>
</dbReference>
<protein>
    <recommendedName>
        <fullName evidence="3">Transporter</fullName>
    </recommendedName>
</protein>
<reference evidence="1 2" key="1">
    <citation type="submission" date="2017-10" db="EMBL/GenBank/DDBJ databases">
        <title>Whole genome sequencing of members of genus Pseudoxanthomonas.</title>
        <authorList>
            <person name="Kumar S."/>
            <person name="Bansal K."/>
            <person name="Kaur A."/>
            <person name="Patil P."/>
            <person name="Sharma S."/>
            <person name="Patil P.B."/>
        </authorList>
    </citation>
    <scope>NUCLEOTIDE SEQUENCE [LARGE SCALE GENOMIC DNA]</scope>
    <source>
        <strain evidence="1 2">DSM 17801</strain>
    </source>
</reference>